<evidence type="ECO:0000256" key="2">
    <source>
        <dbReference type="ARBA" id="ARBA00022617"/>
    </source>
</evidence>
<comment type="subcellular location">
    <subcellularLocation>
        <location evidence="1">Membrane</location>
    </subcellularLocation>
</comment>
<evidence type="ECO:0000256" key="4">
    <source>
        <dbReference type="ARBA" id="ARBA00022723"/>
    </source>
</evidence>
<evidence type="ECO:0000313" key="10">
    <source>
        <dbReference type="EMBL" id="KUO96678.1"/>
    </source>
</evidence>
<evidence type="ECO:0000256" key="3">
    <source>
        <dbReference type="ARBA" id="ARBA00022692"/>
    </source>
</evidence>
<feature type="transmembrane region" description="Helical" evidence="9">
    <location>
        <begin position="100"/>
        <end position="118"/>
    </location>
</feature>
<feature type="binding site" description="axial binding residue" evidence="8">
    <location>
        <position position="116"/>
    </location>
    <ligand>
        <name>heme</name>
        <dbReference type="ChEBI" id="CHEBI:30413"/>
    </ligand>
    <ligandPart>
        <name>Fe</name>
        <dbReference type="ChEBI" id="CHEBI:18248"/>
    </ligandPart>
</feature>
<gene>
    <name evidence="10" type="ORF">ATW55_07570</name>
</gene>
<name>A0A117SYB0_9BACL</name>
<keyword evidence="4 8" id="KW-0479">Metal-binding</keyword>
<dbReference type="NCBIfam" id="TIGR02046">
    <property type="entry name" value="sdhC_b558_fam"/>
    <property type="match status" value="1"/>
</dbReference>
<sequence length="205" mass="23167">MASVPVNRDYLFRRLHTLSGVVPVGLFLIEHLITNSTVTMGAGAYNAAVNTIQHIPYLHAVEFLFIFLPLIYHGVFGLYAAYTSGYNAVQYSWIRNRMFALQRITGVITFIFIVYHLWTTRFSGNAPSFSYVHHLVSQPFTFWFMIIGVVSATFHFANGMWSFLVHWGFTVGARAQRVSAIVMMALFLILAFMGVDSIITFAYAA</sequence>
<reference evidence="10 11" key="1">
    <citation type="submission" date="2015-12" db="EMBL/GenBank/DDBJ databases">
        <title>Draft genome sequence of Acidibacillus ferrooxidans ITV001, isolated from a chalcopyrite acid mine drainage site in Brazil.</title>
        <authorList>
            <person name="Dall'Agnol H."/>
            <person name="Nancucheo I."/>
            <person name="Johnson B."/>
            <person name="Oliveira R."/>
            <person name="Leite L."/>
            <person name="Pylro V."/>
            <person name="Nunes G.L."/>
            <person name="Tzotzos G."/>
            <person name="Fernandes G.R."/>
            <person name="Dutra J."/>
            <person name="Orellana S.C."/>
            <person name="Oliveira G."/>
        </authorList>
    </citation>
    <scope>NUCLEOTIDE SEQUENCE [LARGE SCALE GENOMIC DNA]</scope>
    <source>
        <strain evidence="11">ITV01</strain>
    </source>
</reference>
<dbReference type="Pfam" id="PF01127">
    <property type="entry name" value="Sdh_cyt"/>
    <property type="match status" value="1"/>
</dbReference>
<keyword evidence="5 9" id="KW-1133">Transmembrane helix</keyword>
<evidence type="ECO:0000256" key="5">
    <source>
        <dbReference type="ARBA" id="ARBA00022989"/>
    </source>
</evidence>
<dbReference type="EMBL" id="LPVJ01000009">
    <property type="protein sequence ID" value="KUO96678.1"/>
    <property type="molecule type" value="Genomic_DNA"/>
</dbReference>
<feature type="binding site" description="axial binding residue" evidence="8">
    <location>
        <position position="155"/>
    </location>
    <ligand>
        <name>heme</name>
        <dbReference type="ChEBI" id="CHEBI:30413"/>
    </ligand>
    <ligandPart>
        <name>Fe</name>
        <dbReference type="ChEBI" id="CHEBI:18248"/>
    </ligandPart>
</feature>
<dbReference type="PIRSF" id="PIRSF000170">
    <property type="entry name" value="Succ_dh_cyt_b558"/>
    <property type="match status" value="1"/>
</dbReference>
<keyword evidence="7 9" id="KW-0472">Membrane</keyword>
<feature type="transmembrane region" description="Helical" evidence="9">
    <location>
        <begin position="142"/>
        <end position="169"/>
    </location>
</feature>
<dbReference type="InterPro" id="IPR011138">
    <property type="entry name" value="Cytochrome_b-558"/>
</dbReference>
<evidence type="ECO:0000256" key="8">
    <source>
        <dbReference type="PIRSR" id="PIRSR000170-1"/>
    </source>
</evidence>
<keyword evidence="2 8" id="KW-0349">Heme</keyword>
<evidence type="ECO:0000256" key="7">
    <source>
        <dbReference type="ARBA" id="ARBA00023136"/>
    </source>
</evidence>
<feature type="binding site" description="axial binding residue" evidence="8">
    <location>
        <position position="73"/>
    </location>
    <ligand>
        <name>heme</name>
        <dbReference type="ChEBI" id="CHEBI:30413"/>
    </ligand>
    <ligandPart>
        <name>Fe</name>
        <dbReference type="ChEBI" id="CHEBI:18248"/>
    </ligandPart>
</feature>
<feature type="transmembrane region" description="Helical" evidence="9">
    <location>
        <begin position="21"/>
        <end position="45"/>
    </location>
</feature>
<protein>
    <submittedName>
        <fullName evidence="10">Succinate dehydrogenase</fullName>
    </submittedName>
</protein>
<dbReference type="GO" id="GO:0046872">
    <property type="term" value="F:metal ion binding"/>
    <property type="evidence" value="ECO:0007669"/>
    <property type="project" value="UniProtKB-KW"/>
</dbReference>
<proteinExistence type="predicted"/>
<dbReference type="InterPro" id="IPR016002">
    <property type="entry name" value="Succ_DH_cyt_b558_Firmicute"/>
</dbReference>
<feature type="binding site" description="axial binding residue" evidence="8">
    <location>
        <position position="31"/>
    </location>
    <ligand>
        <name>heme</name>
        <dbReference type="ChEBI" id="CHEBI:30413"/>
    </ligand>
    <ligandPart>
        <name>Fe</name>
        <dbReference type="ChEBI" id="CHEBI:18248"/>
    </ligandPart>
</feature>
<dbReference type="SUPFAM" id="SSF81343">
    <property type="entry name" value="Fumarate reductase respiratory complex transmembrane subunits"/>
    <property type="match status" value="1"/>
</dbReference>
<dbReference type="GO" id="GO:0016020">
    <property type="term" value="C:membrane"/>
    <property type="evidence" value="ECO:0007669"/>
    <property type="project" value="UniProtKB-SubCell"/>
</dbReference>
<dbReference type="InterPro" id="IPR000701">
    <property type="entry name" value="SuccDH_FuR_B_TM-su"/>
</dbReference>
<evidence type="ECO:0000256" key="9">
    <source>
        <dbReference type="SAM" id="Phobius"/>
    </source>
</evidence>
<accession>A0A117SYB0</accession>
<feature type="transmembrane region" description="Helical" evidence="9">
    <location>
        <begin position="57"/>
        <end position="79"/>
    </location>
</feature>
<evidence type="ECO:0000313" key="11">
    <source>
        <dbReference type="Proteomes" id="UP000053557"/>
    </source>
</evidence>
<dbReference type="AlphaFoldDB" id="A0A117SYB0"/>
<dbReference type="InterPro" id="IPR034804">
    <property type="entry name" value="SQR/QFR_C/D"/>
</dbReference>
<comment type="caution">
    <text evidence="10">The sequence shown here is derived from an EMBL/GenBank/DDBJ whole genome shotgun (WGS) entry which is preliminary data.</text>
</comment>
<feature type="transmembrane region" description="Helical" evidence="9">
    <location>
        <begin position="181"/>
        <end position="204"/>
    </location>
</feature>
<dbReference type="Gene3D" id="1.20.1300.10">
    <property type="entry name" value="Fumarate reductase/succinate dehydrogenase, transmembrane subunit"/>
    <property type="match status" value="1"/>
</dbReference>
<dbReference type="Proteomes" id="UP000053557">
    <property type="component" value="Unassembled WGS sequence"/>
</dbReference>
<evidence type="ECO:0000256" key="6">
    <source>
        <dbReference type="ARBA" id="ARBA00023004"/>
    </source>
</evidence>
<keyword evidence="11" id="KW-1185">Reference proteome</keyword>
<evidence type="ECO:0000256" key="1">
    <source>
        <dbReference type="ARBA" id="ARBA00004370"/>
    </source>
</evidence>
<organism evidence="10 11">
    <name type="scientific">Ferroacidibacillus organovorans</name>
    <dbReference type="NCBI Taxonomy" id="1765683"/>
    <lineage>
        <taxon>Bacteria</taxon>
        <taxon>Bacillati</taxon>
        <taxon>Bacillota</taxon>
        <taxon>Bacilli</taxon>
        <taxon>Bacillales</taxon>
        <taxon>Alicyclobacillaceae</taxon>
        <taxon>Ferroacidibacillus</taxon>
    </lineage>
</organism>
<keyword evidence="3 9" id="KW-0812">Transmembrane</keyword>
<keyword evidence="6 8" id="KW-0408">Iron</keyword>